<proteinExistence type="predicted"/>
<keyword evidence="4 5" id="KW-0238">DNA-binding</keyword>
<keyword evidence="9" id="KW-1185">Reference proteome</keyword>
<dbReference type="SMART" id="SM00980">
    <property type="entry name" value="THAP"/>
    <property type="match status" value="1"/>
</dbReference>
<feature type="region of interest" description="Disordered" evidence="6">
    <location>
        <begin position="503"/>
        <end position="549"/>
    </location>
</feature>
<evidence type="ECO:0000313" key="9">
    <source>
        <dbReference type="Proteomes" id="UP000694388"/>
    </source>
</evidence>
<dbReference type="GO" id="GO:0008270">
    <property type="term" value="F:zinc ion binding"/>
    <property type="evidence" value="ECO:0007669"/>
    <property type="project" value="UniProtKB-KW"/>
</dbReference>
<dbReference type="PROSITE" id="PS50950">
    <property type="entry name" value="ZF_THAP"/>
    <property type="match status" value="1"/>
</dbReference>
<feature type="domain" description="THAP-type" evidence="7">
    <location>
        <begin position="1"/>
        <end position="80"/>
    </location>
</feature>
<dbReference type="Pfam" id="PF05485">
    <property type="entry name" value="THAP"/>
    <property type="match status" value="1"/>
</dbReference>
<reference evidence="8" key="2">
    <citation type="submission" date="2025-09" db="UniProtKB">
        <authorList>
            <consortium name="Ensembl"/>
        </authorList>
    </citation>
    <scope>IDENTIFICATION</scope>
</reference>
<feature type="compositionally biased region" description="Acidic residues" evidence="6">
    <location>
        <begin position="323"/>
        <end position="337"/>
    </location>
</feature>
<dbReference type="Ensembl" id="ENSEBUT00000024939.1">
    <property type="protein sequence ID" value="ENSEBUP00000024363.1"/>
    <property type="gene ID" value="ENSEBUG00000015022.1"/>
</dbReference>
<dbReference type="InterPro" id="IPR006612">
    <property type="entry name" value="THAP_Znf"/>
</dbReference>
<dbReference type="GeneTree" id="ENSGT00940000166194"/>
<keyword evidence="1" id="KW-0479">Metal-binding</keyword>
<dbReference type="SMART" id="SM00692">
    <property type="entry name" value="DM3"/>
    <property type="match status" value="1"/>
</dbReference>
<dbReference type="SUPFAM" id="SSF57716">
    <property type="entry name" value="Glucocorticoid receptor-like (DNA-binding domain)"/>
    <property type="match status" value="1"/>
</dbReference>
<accession>A0A8C4R2W2</accession>
<dbReference type="InterPro" id="IPR026521">
    <property type="entry name" value="THAP2"/>
</dbReference>
<dbReference type="PANTHER" id="PTHR47696:SF2">
    <property type="entry name" value="PROVISIONAL ORTHOLOG OF THAP DOMAIN CONTAINING 1"/>
    <property type="match status" value="1"/>
</dbReference>
<dbReference type="GO" id="GO:0003677">
    <property type="term" value="F:DNA binding"/>
    <property type="evidence" value="ECO:0007669"/>
    <property type="project" value="UniProtKB-UniRule"/>
</dbReference>
<evidence type="ECO:0000256" key="2">
    <source>
        <dbReference type="ARBA" id="ARBA00022771"/>
    </source>
</evidence>
<evidence type="ECO:0000256" key="4">
    <source>
        <dbReference type="ARBA" id="ARBA00023125"/>
    </source>
</evidence>
<evidence type="ECO:0000256" key="1">
    <source>
        <dbReference type="ARBA" id="ARBA00022723"/>
    </source>
</evidence>
<evidence type="ECO:0000313" key="8">
    <source>
        <dbReference type="Ensembl" id="ENSEBUP00000024363.1"/>
    </source>
</evidence>
<evidence type="ECO:0000256" key="6">
    <source>
        <dbReference type="SAM" id="MobiDB-lite"/>
    </source>
</evidence>
<keyword evidence="3" id="KW-0862">Zinc</keyword>
<dbReference type="AlphaFoldDB" id="A0A8C4R2W2"/>
<protein>
    <recommendedName>
        <fullName evidence="7">THAP-type domain-containing protein</fullName>
    </recommendedName>
</protein>
<keyword evidence="2 5" id="KW-0863">Zinc-finger</keyword>
<dbReference type="Proteomes" id="UP000694388">
    <property type="component" value="Unplaced"/>
</dbReference>
<dbReference type="PANTHER" id="PTHR47696">
    <property type="entry name" value="THAP DOMAIN-CONTAINING PROTEIN 2"/>
    <property type="match status" value="1"/>
</dbReference>
<name>A0A8C4R2W2_EPTBU</name>
<evidence type="ECO:0000259" key="7">
    <source>
        <dbReference type="PROSITE" id="PS50950"/>
    </source>
</evidence>
<evidence type="ECO:0000256" key="3">
    <source>
        <dbReference type="ARBA" id="ARBA00022833"/>
    </source>
</evidence>
<evidence type="ECO:0000256" key="5">
    <source>
        <dbReference type="PROSITE-ProRule" id="PRU00309"/>
    </source>
</evidence>
<organism evidence="8 9">
    <name type="scientific">Eptatretus burgeri</name>
    <name type="common">Inshore hagfish</name>
    <dbReference type="NCBI Taxonomy" id="7764"/>
    <lineage>
        <taxon>Eukaryota</taxon>
        <taxon>Metazoa</taxon>
        <taxon>Chordata</taxon>
        <taxon>Craniata</taxon>
        <taxon>Vertebrata</taxon>
        <taxon>Cyclostomata</taxon>
        <taxon>Myxini</taxon>
        <taxon>Myxiniformes</taxon>
        <taxon>Myxinidae</taxon>
        <taxon>Eptatretinae</taxon>
        <taxon>Eptatretus</taxon>
    </lineage>
</organism>
<feature type="compositionally biased region" description="Basic and acidic residues" evidence="6">
    <location>
        <begin position="366"/>
        <end position="375"/>
    </location>
</feature>
<feature type="region of interest" description="Disordered" evidence="6">
    <location>
        <begin position="309"/>
        <end position="375"/>
    </location>
</feature>
<sequence length="770" mass="85556">MPSCAAINCSNQQTKGSGKTFHLFPRRSPNLLRQWILKVRRKKWVPSSRSVLCSDHFEESCFDRTGAVVRLKMDAVPTLFNIMNTKKEEHCVMSRQSCGRGQSAVKGRCTKRGRSIKRKRHFGCGQSSAHGPATSSKDAFEETSGAECSSQKEPVQFDHNYSCSCNKSTQVENPSTETVDSSWEFLPWLEFLGVRSHVARALVSDLGIGDYQVLQACIDSPSVRAELFSEARKKLPFGSYVMLRRLVELCHRDNQLLEQGGAGPVTGSAGIPLLDSLASLLLRLGGELCMASEKVDALNLPWYQTKMKKPEEDNEVDNNGSNDDYEEDDDDAEEGGVDIESLPGSTKESSRPPEDSAVEDPVFQNHHGEESGRKDSSSFRMFLPWLRSKGLSPGAAQTVIIDLGIEDYQEFMACTESPSMRAELFAEAKKKLPFGSCVMLRRLVDLYGNNNLRSDQNKAEHLIKTVGRTLLDALASLPQRLQNEVSTMSQKIEDLNSFWDQDRMQSPAEKQSDAESALCFEEEPKEPERSNVEDTSSLPGRDEEACKGDGPSRNFLSWLESQGMKSDATQILACDFEIWNYKALSAYADSPYRRNEVLSAVKEKLPFSSYMKLRRLMDLCRHKSPNPEESPSDFEGGTRVLLDVITSMLRNFTRELGTVTRKLDSMYSHLYNQAEPSGGGKKDEAGGATPLEEITVQVQPSAGETHTTEAKTQTTPQVIGDSVAQEVTLLHIEVGEDVNDIKHVDEENSQNGECVIKQEIPLLQVVCGGL</sequence>
<reference evidence="8" key="1">
    <citation type="submission" date="2025-08" db="UniProtKB">
        <authorList>
            <consortium name="Ensembl"/>
        </authorList>
    </citation>
    <scope>IDENTIFICATION</scope>
</reference>